<dbReference type="SUPFAM" id="SSF55961">
    <property type="entry name" value="Bet v1-like"/>
    <property type="match status" value="1"/>
</dbReference>
<evidence type="ECO:0000313" key="4">
    <source>
        <dbReference type="Proteomes" id="UP000181917"/>
    </source>
</evidence>
<dbReference type="Pfam" id="PF08327">
    <property type="entry name" value="AHSA1"/>
    <property type="match status" value="1"/>
</dbReference>
<gene>
    <name evidence="3" type="ORF">SAMN04489742_4110</name>
</gene>
<dbReference type="Proteomes" id="UP000181917">
    <property type="component" value="Unassembled WGS sequence"/>
</dbReference>
<protein>
    <submittedName>
        <fullName evidence="3">Uncharacterized conserved protein YndB, AHSA1/START domain</fullName>
    </submittedName>
</protein>
<dbReference type="EMBL" id="FNKH01000002">
    <property type="protein sequence ID" value="SDR13071.1"/>
    <property type="molecule type" value="Genomic_DNA"/>
</dbReference>
<accession>A0A1H1GIR6</accession>
<dbReference type="STRING" id="37928.SAMN04489742_4110"/>
<name>A0A1H1GIR6_9MICC</name>
<comment type="similarity">
    <text evidence="1">Belongs to the AHA1 family.</text>
</comment>
<dbReference type="KEGG" id="acry:AC20117_18830"/>
<sequence length="156" mass="17295">MAAVDRIQAEVSLSCSVAHAWTVFVHEKGQWWPEMDFWPVAGSLLTEHWELDGVSFQATGVVEDVVEGRRLVFSWRESEWERPTTVECTFDADGTGARICLSESGFAALSDGESLAADHRAGWAYHLQTLKQHVDETSTPFGERQSTEGVPGQSPQ</sequence>
<keyword evidence="4" id="KW-1185">Reference proteome</keyword>
<evidence type="ECO:0000313" key="3">
    <source>
        <dbReference type="EMBL" id="SDR13071.1"/>
    </source>
</evidence>
<organism evidence="3 4">
    <name type="scientific">Crystallibacter crystallopoietes</name>
    <dbReference type="NCBI Taxonomy" id="37928"/>
    <lineage>
        <taxon>Bacteria</taxon>
        <taxon>Bacillati</taxon>
        <taxon>Actinomycetota</taxon>
        <taxon>Actinomycetes</taxon>
        <taxon>Micrococcales</taxon>
        <taxon>Micrococcaceae</taxon>
        <taxon>Crystallibacter</taxon>
    </lineage>
</organism>
<proteinExistence type="inferred from homology"/>
<dbReference type="AlphaFoldDB" id="A0A1H1GIR6"/>
<dbReference type="Gene3D" id="3.30.530.20">
    <property type="match status" value="1"/>
</dbReference>
<evidence type="ECO:0000256" key="1">
    <source>
        <dbReference type="ARBA" id="ARBA00006817"/>
    </source>
</evidence>
<dbReference type="InterPro" id="IPR023393">
    <property type="entry name" value="START-like_dom_sf"/>
</dbReference>
<dbReference type="OrthoDB" id="8117292at2"/>
<dbReference type="RefSeq" id="WP_074702355.1">
    <property type="nucleotide sequence ID" value="NZ_CP018863.1"/>
</dbReference>
<evidence type="ECO:0000259" key="2">
    <source>
        <dbReference type="Pfam" id="PF08327"/>
    </source>
</evidence>
<dbReference type="CDD" id="cd07814">
    <property type="entry name" value="SRPBCC_CalC_Aha1-like"/>
    <property type="match status" value="1"/>
</dbReference>
<dbReference type="InterPro" id="IPR013538">
    <property type="entry name" value="ASHA1/2-like_C"/>
</dbReference>
<feature type="domain" description="Activator of Hsp90 ATPase homologue 1/2-like C-terminal" evidence="2">
    <location>
        <begin position="30"/>
        <end position="134"/>
    </location>
</feature>
<reference evidence="3 4" key="1">
    <citation type="submission" date="2016-10" db="EMBL/GenBank/DDBJ databases">
        <authorList>
            <person name="de Groot N.N."/>
        </authorList>
    </citation>
    <scope>NUCLEOTIDE SEQUENCE [LARGE SCALE GENOMIC DNA]</scope>
    <source>
        <strain evidence="3 4">DSM 20117</strain>
    </source>
</reference>